<keyword evidence="2" id="KW-1185">Reference proteome</keyword>
<name>A0A392PXR1_9FABA</name>
<evidence type="ECO:0000313" key="1">
    <source>
        <dbReference type="EMBL" id="MCI16096.1"/>
    </source>
</evidence>
<evidence type="ECO:0000313" key="2">
    <source>
        <dbReference type="Proteomes" id="UP000265520"/>
    </source>
</evidence>
<dbReference type="AlphaFoldDB" id="A0A392PXR1"/>
<feature type="non-terminal residue" evidence="1">
    <location>
        <position position="1"/>
    </location>
</feature>
<sequence>PGELDKAQRNLARLYNNQMRTKLDTKTPVPVSSSSFLQEQVTVVPHRFEGFFNAKGKEDDILCTRNLVLGEALNGEKLIRVQSSTEYAIRVDPSWVVSPIYGL</sequence>
<dbReference type="EMBL" id="LXQA010099396">
    <property type="protein sequence ID" value="MCI16096.1"/>
    <property type="molecule type" value="Genomic_DNA"/>
</dbReference>
<protein>
    <submittedName>
        <fullName evidence="1">Mediator of RNA polymerase II transcription subunit 36A-like</fullName>
    </submittedName>
</protein>
<dbReference type="Proteomes" id="UP000265520">
    <property type="component" value="Unassembled WGS sequence"/>
</dbReference>
<organism evidence="1 2">
    <name type="scientific">Trifolium medium</name>
    <dbReference type="NCBI Taxonomy" id="97028"/>
    <lineage>
        <taxon>Eukaryota</taxon>
        <taxon>Viridiplantae</taxon>
        <taxon>Streptophyta</taxon>
        <taxon>Embryophyta</taxon>
        <taxon>Tracheophyta</taxon>
        <taxon>Spermatophyta</taxon>
        <taxon>Magnoliopsida</taxon>
        <taxon>eudicotyledons</taxon>
        <taxon>Gunneridae</taxon>
        <taxon>Pentapetalae</taxon>
        <taxon>rosids</taxon>
        <taxon>fabids</taxon>
        <taxon>Fabales</taxon>
        <taxon>Fabaceae</taxon>
        <taxon>Papilionoideae</taxon>
        <taxon>50 kb inversion clade</taxon>
        <taxon>NPAAA clade</taxon>
        <taxon>Hologalegina</taxon>
        <taxon>IRL clade</taxon>
        <taxon>Trifolieae</taxon>
        <taxon>Trifolium</taxon>
    </lineage>
</organism>
<proteinExistence type="predicted"/>
<reference evidence="1 2" key="1">
    <citation type="journal article" date="2018" name="Front. Plant Sci.">
        <title>Red Clover (Trifolium pratense) and Zigzag Clover (T. medium) - A Picture of Genomic Similarities and Differences.</title>
        <authorList>
            <person name="Dluhosova J."/>
            <person name="Istvanek J."/>
            <person name="Nedelnik J."/>
            <person name="Repkova J."/>
        </authorList>
    </citation>
    <scope>NUCLEOTIDE SEQUENCE [LARGE SCALE GENOMIC DNA]</scope>
    <source>
        <strain evidence="2">cv. 10/8</strain>
        <tissue evidence="1">Leaf</tissue>
    </source>
</reference>
<gene>
    <name evidence="1" type="ORF">A2U01_0037237</name>
</gene>
<comment type="caution">
    <text evidence="1">The sequence shown here is derived from an EMBL/GenBank/DDBJ whole genome shotgun (WGS) entry which is preliminary data.</text>
</comment>
<dbReference type="Gene3D" id="3.30.200.20">
    <property type="entry name" value="Phosphorylase Kinase, domain 1"/>
    <property type="match status" value="1"/>
</dbReference>
<accession>A0A392PXR1</accession>